<dbReference type="RefSeq" id="XP_012650677.1">
    <property type="nucleotide sequence ID" value="XM_012795223.1"/>
</dbReference>
<accession>W7XHM5</accession>
<sequence>VIIVCKIQINQKICSVSNALQVLKIVIQISYSYKMGIGVRTKIQTKFTNVLTHKFVSLKTLQISLDAQQDMQELFVNLVILMELFGDQNTEEVM</sequence>
<feature type="non-terminal residue" evidence="1">
    <location>
        <position position="94"/>
    </location>
</feature>
<protein>
    <submittedName>
        <fullName evidence="1">Uncharacterized protein</fullName>
    </submittedName>
</protein>
<reference evidence="2" key="1">
    <citation type="journal article" date="2006" name="PLoS Biol.">
        <title>Macronuclear genome sequence of the ciliate Tetrahymena thermophila, a model eukaryote.</title>
        <authorList>
            <person name="Eisen J.A."/>
            <person name="Coyne R.S."/>
            <person name="Wu M."/>
            <person name="Wu D."/>
            <person name="Thiagarajan M."/>
            <person name="Wortman J.R."/>
            <person name="Badger J.H."/>
            <person name="Ren Q."/>
            <person name="Amedeo P."/>
            <person name="Jones K.M."/>
            <person name="Tallon L.J."/>
            <person name="Delcher A.L."/>
            <person name="Salzberg S.L."/>
            <person name="Silva J.C."/>
            <person name="Haas B.J."/>
            <person name="Majoros W.H."/>
            <person name="Farzad M."/>
            <person name="Carlton J.M."/>
            <person name="Smith R.K. Jr."/>
            <person name="Garg J."/>
            <person name="Pearlman R.E."/>
            <person name="Karrer K.M."/>
            <person name="Sun L."/>
            <person name="Manning G."/>
            <person name="Elde N.C."/>
            <person name="Turkewitz A.P."/>
            <person name="Asai D.J."/>
            <person name="Wilkes D.E."/>
            <person name="Wang Y."/>
            <person name="Cai H."/>
            <person name="Collins K."/>
            <person name="Stewart B.A."/>
            <person name="Lee S.R."/>
            <person name="Wilamowska K."/>
            <person name="Weinberg Z."/>
            <person name="Ruzzo W.L."/>
            <person name="Wloga D."/>
            <person name="Gaertig J."/>
            <person name="Frankel J."/>
            <person name="Tsao C.-C."/>
            <person name="Gorovsky M.A."/>
            <person name="Keeling P.J."/>
            <person name="Waller R.F."/>
            <person name="Patron N.J."/>
            <person name="Cherry J.M."/>
            <person name="Stover N.A."/>
            <person name="Krieger C.J."/>
            <person name="del Toro C."/>
            <person name="Ryder H.F."/>
            <person name="Williamson S.C."/>
            <person name="Barbeau R.A."/>
            <person name="Hamilton E.P."/>
            <person name="Orias E."/>
        </authorList>
    </citation>
    <scope>NUCLEOTIDE SEQUENCE [LARGE SCALE GENOMIC DNA]</scope>
    <source>
        <strain evidence="2">SB210</strain>
    </source>
</reference>
<name>W7XHM5_TETTS</name>
<dbReference type="AlphaFoldDB" id="W7XHM5"/>
<dbReference type="KEGG" id="tet:TTHERM_002653311"/>
<proteinExistence type="predicted"/>
<organism evidence="1 2">
    <name type="scientific">Tetrahymena thermophila (strain SB210)</name>
    <dbReference type="NCBI Taxonomy" id="312017"/>
    <lineage>
        <taxon>Eukaryota</taxon>
        <taxon>Sar</taxon>
        <taxon>Alveolata</taxon>
        <taxon>Ciliophora</taxon>
        <taxon>Intramacronucleata</taxon>
        <taxon>Oligohymenophorea</taxon>
        <taxon>Hymenostomatida</taxon>
        <taxon>Tetrahymenina</taxon>
        <taxon>Tetrahymenidae</taxon>
        <taxon>Tetrahymena</taxon>
    </lineage>
</organism>
<feature type="non-terminal residue" evidence="1">
    <location>
        <position position="1"/>
    </location>
</feature>
<dbReference type="GeneID" id="24442531"/>
<dbReference type="EMBL" id="GG662920">
    <property type="protein sequence ID" value="EWS76788.1"/>
    <property type="molecule type" value="Genomic_DNA"/>
</dbReference>
<dbReference type="Proteomes" id="UP000009168">
    <property type="component" value="Unassembled WGS sequence"/>
</dbReference>
<evidence type="ECO:0000313" key="1">
    <source>
        <dbReference type="EMBL" id="EWS76788.1"/>
    </source>
</evidence>
<dbReference type="InParanoid" id="W7XHM5"/>
<keyword evidence="2" id="KW-1185">Reference proteome</keyword>
<evidence type="ECO:0000313" key="2">
    <source>
        <dbReference type="Proteomes" id="UP000009168"/>
    </source>
</evidence>
<gene>
    <name evidence="1" type="ORF">TTHERM_002653311</name>
</gene>